<dbReference type="EMBL" id="CADCUY010000400">
    <property type="protein sequence ID" value="CAA9419555.1"/>
    <property type="molecule type" value="Genomic_DNA"/>
</dbReference>
<evidence type="ECO:0000313" key="2">
    <source>
        <dbReference type="EMBL" id="CAA9419555.1"/>
    </source>
</evidence>
<dbReference type="Gene3D" id="1.10.1740.10">
    <property type="match status" value="1"/>
</dbReference>
<protein>
    <recommendedName>
        <fullName evidence="1">RNA polymerase sigma-70 region 2 domain-containing protein</fullName>
    </recommendedName>
</protein>
<accession>A0A6J4PLR6</accession>
<name>A0A6J4PLR6_9ACTN</name>
<sequence>MTTTLTGSAPARPAPARTADRDVVEELVRTHLPIVGYQVNETMARLPGHVHRDDLVSAGLAALAAAAVGFDASTGVPFARYATLRIRGALLDELRAMDWAPRGARTRAKEMDAAEDRLAVGLGRRPS</sequence>
<dbReference type="InterPro" id="IPR007627">
    <property type="entry name" value="RNA_pol_sigma70_r2"/>
</dbReference>
<dbReference type="GO" id="GO:0006352">
    <property type="term" value="P:DNA-templated transcription initiation"/>
    <property type="evidence" value="ECO:0007669"/>
    <property type="project" value="InterPro"/>
</dbReference>
<feature type="domain" description="RNA polymerase sigma-70 region 2" evidence="1">
    <location>
        <begin position="45"/>
        <end position="99"/>
    </location>
</feature>
<organism evidence="2">
    <name type="scientific">uncultured Quadrisphaera sp</name>
    <dbReference type="NCBI Taxonomy" id="904978"/>
    <lineage>
        <taxon>Bacteria</taxon>
        <taxon>Bacillati</taxon>
        <taxon>Actinomycetota</taxon>
        <taxon>Actinomycetes</taxon>
        <taxon>Kineosporiales</taxon>
        <taxon>Kineosporiaceae</taxon>
        <taxon>Quadrisphaera</taxon>
        <taxon>environmental samples</taxon>
    </lineage>
</organism>
<reference evidence="2" key="1">
    <citation type="submission" date="2020-02" db="EMBL/GenBank/DDBJ databases">
        <authorList>
            <person name="Meier V. D."/>
        </authorList>
    </citation>
    <scope>NUCLEOTIDE SEQUENCE</scope>
    <source>
        <strain evidence="2">AVDCRST_MAG35</strain>
    </source>
</reference>
<dbReference type="GO" id="GO:0003700">
    <property type="term" value="F:DNA-binding transcription factor activity"/>
    <property type="evidence" value="ECO:0007669"/>
    <property type="project" value="InterPro"/>
</dbReference>
<gene>
    <name evidence="2" type="ORF">AVDCRST_MAG35-1892</name>
</gene>
<dbReference type="InterPro" id="IPR013325">
    <property type="entry name" value="RNA_pol_sigma_r2"/>
</dbReference>
<proteinExistence type="predicted"/>
<dbReference type="Pfam" id="PF04542">
    <property type="entry name" value="Sigma70_r2"/>
    <property type="match status" value="1"/>
</dbReference>
<evidence type="ECO:0000259" key="1">
    <source>
        <dbReference type="Pfam" id="PF04542"/>
    </source>
</evidence>
<dbReference type="AlphaFoldDB" id="A0A6J4PLR6"/>
<dbReference type="SUPFAM" id="SSF88946">
    <property type="entry name" value="Sigma2 domain of RNA polymerase sigma factors"/>
    <property type="match status" value="1"/>
</dbReference>
<feature type="non-terminal residue" evidence="2">
    <location>
        <position position="127"/>
    </location>
</feature>